<reference evidence="1" key="1">
    <citation type="submission" date="2020-08" db="EMBL/GenBank/DDBJ databases">
        <title>Genome sequencing and assembly of the red palm weevil Rhynchophorus ferrugineus.</title>
        <authorList>
            <person name="Dias G.B."/>
            <person name="Bergman C.M."/>
            <person name="Manee M."/>
        </authorList>
    </citation>
    <scope>NUCLEOTIDE SEQUENCE</scope>
    <source>
        <strain evidence="1">AA-2017</strain>
        <tissue evidence="1">Whole larva</tissue>
    </source>
</reference>
<sequence>MCLKLNIKSNELPKSPDIVSRTSKSVSLMENSFKISPSNSKYTDVNLSEHSASGLNSLKNMGGSQQSSKHISILKSPQIEINKNNVENSEAQLSEKSYLYVPVADVKFEDLQREVNVRNKLIRTLEEDNSILKTDIQTMRVSVYCNVYSV</sequence>
<protein>
    <submittedName>
        <fullName evidence="1">Uncharacterized protein</fullName>
    </submittedName>
</protein>
<organism evidence="1 2">
    <name type="scientific">Rhynchophorus ferrugineus</name>
    <name type="common">Red palm weevil</name>
    <name type="synonym">Curculio ferrugineus</name>
    <dbReference type="NCBI Taxonomy" id="354439"/>
    <lineage>
        <taxon>Eukaryota</taxon>
        <taxon>Metazoa</taxon>
        <taxon>Ecdysozoa</taxon>
        <taxon>Arthropoda</taxon>
        <taxon>Hexapoda</taxon>
        <taxon>Insecta</taxon>
        <taxon>Pterygota</taxon>
        <taxon>Neoptera</taxon>
        <taxon>Endopterygota</taxon>
        <taxon>Coleoptera</taxon>
        <taxon>Polyphaga</taxon>
        <taxon>Cucujiformia</taxon>
        <taxon>Curculionidae</taxon>
        <taxon>Dryophthorinae</taxon>
        <taxon>Rhynchophorus</taxon>
    </lineage>
</organism>
<evidence type="ECO:0000313" key="1">
    <source>
        <dbReference type="EMBL" id="KAF7273504.1"/>
    </source>
</evidence>
<comment type="caution">
    <text evidence="1">The sequence shown here is derived from an EMBL/GenBank/DDBJ whole genome shotgun (WGS) entry which is preliminary data.</text>
</comment>
<dbReference type="OrthoDB" id="6779992at2759"/>
<keyword evidence="2" id="KW-1185">Reference proteome</keyword>
<proteinExistence type="predicted"/>
<evidence type="ECO:0000313" key="2">
    <source>
        <dbReference type="Proteomes" id="UP000625711"/>
    </source>
</evidence>
<dbReference type="EMBL" id="JAACXV010013391">
    <property type="protein sequence ID" value="KAF7273504.1"/>
    <property type="molecule type" value="Genomic_DNA"/>
</dbReference>
<accession>A0A834I3Z2</accession>
<gene>
    <name evidence="1" type="ORF">GWI33_013793</name>
</gene>
<dbReference type="Proteomes" id="UP000625711">
    <property type="component" value="Unassembled WGS sequence"/>
</dbReference>
<name>A0A834I3Z2_RHYFE</name>
<dbReference type="AlphaFoldDB" id="A0A834I3Z2"/>